<dbReference type="PANTHER" id="PTHR10383">
    <property type="entry name" value="SERINE INCORPORATOR"/>
    <property type="match status" value="1"/>
</dbReference>
<feature type="transmembrane region" description="Helical" evidence="7">
    <location>
        <begin position="102"/>
        <end position="120"/>
    </location>
</feature>
<feature type="transmembrane region" description="Helical" evidence="7">
    <location>
        <begin position="132"/>
        <end position="150"/>
    </location>
</feature>
<organism evidence="9 10">
    <name type="scientific">Acrodontium crateriforme</name>
    <dbReference type="NCBI Taxonomy" id="150365"/>
    <lineage>
        <taxon>Eukaryota</taxon>
        <taxon>Fungi</taxon>
        <taxon>Dikarya</taxon>
        <taxon>Ascomycota</taxon>
        <taxon>Pezizomycotina</taxon>
        <taxon>Dothideomycetes</taxon>
        <taxon>Dothideomycetidae</taxon>
        <taxon>Mycosphaerellales</taxon>
        <taxon>Teratosphaeriaceae</taxon>
        <taxon>Acrodontium</taxon>
    </lineage>
</organism>
<evidence type="ECO:0000256" key="3">
    <source>
        <dbReference type="ARBA" id="ARBA00022692"/>
    </source>
</evidence>
<evidence type="ECO:0000313" key="9">
    <source>
        <dbReference type="EMBL" id="WPG98943.1"/>
    </source>
</evidence>
<evidence type="ECO:0008006" key="11">
    <source>
        <dbReference type="Google" id="ProtNLM"/>
    </source>
</evidence>
<feature type="region of interest" description="Disordered" evidence="6">
    <location>
        <begin position="380"/>
        <end position="404"/>
    </location>
</feature>
<evidence type="ECO:0000256" key="5">
    <source>
        <dbReference type="ARBA" id="ARBA00023136"/>
    </source>
</evidence>
<feature type="transmembrane region" description="Helical" evidence="7">
    <location>
        <begin position="234"/>
        <end position="254"/>
    </location>
</feature>
<comment type="similarity">
    <text evidence="2">Belongs to the TDE1 family.</text>
</comment>
<evidence type="ECO:0000256" key="2">
    <source>
        <dbReference type="ARBA" id="ARBA00006665"/>
    </source>
</evidence>
<evidence type="ECO:0000313" key="10">
    <source>
        <dbReference type="Proteomes" id="UP001303373"/>
    </source>
</evidence>
<protein>
    <recommendedName>
        <fullName evidence="11">TMS membrane protein/tumor differentially expressed protein</fullName>
    </recommendedName>
</protein>
<feature type="chain" id="PRO_5043011219" description="TMS membrane protein/tumor differentially expressed protein" evidence="8">
    <location>
        <begin position="23"/>
        <end position="484"/>
    </location>
</feature>
<feature type="transmembrane region" description="Helical" evidence="7">
    <location>
        <begin position="49"/>
        <end position="66"/>
    </location>
</feature>
<proteinExistence type="inferred from homology"/>
<feature type="compositionally biased region" description="Basic and acidic residues" evidence="6">
    <location>
        <begin position="395"/>
        <end position="404"/>
    </location>
</feature>
<evidence type="ECO:0000256" key="7">
    <source>
        <dbReference type="SAM" id="Phobius"/>
    </source>
</evidence>
<evidence type="ECO:0000256" key="8">
    <source>
        <dbReference type="SAM" id="SignalP"/>
    </source>
</evidence>
<dbReference type="PANTHER" id="PTHR10383:SF9">
    <property type="entry name" value="SERINE INCORPORATOR, ISOFORM F"/>
    <property type="match status" value="1"/>
</dbReference>
<feature type="compositionally biased region" description="Acidic residues" evidence="6">
    <location>
        <begin position="385"/>
        <end position="394"/>
    </location>
</feature>
<comment type="subcellular location">
    <subcellularLocation>
        <location evidence="1">Membrane</location>
        <topology evidence="1">Multi-pass membrane protein</topology>
    </subcellularLocation>
</comment>
<reference evidence="9 10" key="1">
    <citation type="submission" date="2023-11" db="EMBL/GenBank/DDBJ databases">
        <title>An acidophilic fungus is an integral part of prey digestion in a carnivorous sundew plant.</title>
        <authorList>
            <person name="Tsai I.J."/>
        </authorList>
    </citation>
    <scope>NUCLEOTIDE SEQUENCE [LARGE SCALE GENOMIC DNA]</scope>
    <source>
        <strain evidence="9">169a</strain>
    </source>
</reference>
<dbReference type="GO" id="GO:0016020">
    <property type="term" value="C:membrane"/>
    <property type="evidence" value="ECO:0007669"/>
    <property type="project" value="UniProtKB-SubCell"/>
</dbReference>
<feature type="transmembrane region" description="Helical" evidence="7">
    <location>
        <begin position="162"/>
        <end position="182"/>
    </location>
</feature>
<feature type="transmembrane region" description="Helical" evidence="7">
    <location>
        <begin position="306"/>
        <end position="323"/>
    </location>
</feature>
<keyword evidence="5 7" id="KW-0472">Membrane</keyword>
<feature type="transmembrane region" description="Helical" evidence="7">
    <location>
        <begin position="451"/>
        <end position="478"/>
    </location>
</feature>
<feature type="transmembrane region" description="Helical" evidence="7">
    <location>
        <begin position="409"/>
        <end position="431"/>
    </location>
</feature>
<keyword evidence="10" id="KW-1185">Reference proteome</keyword>
<evidence type="ECO:0000256" key="1">
    <source>
        <dbReference type="ARBA" id="ARBA00004141"/>
    </source>
</evidence>
<keyword evidence="4 7" id="KW-1133">Transmembrane helix</keyword>
<evidence type="ECO:0000256" key="4">
    <source>
        <dbReference type="ARBA" id="ARBA00022989"/>
    </source>
</evidence>
<feature type="transmembrane region" description="Helical" evidence="7">
    <location>
        <begin position="266"/>
        <end position="286"/>
    </location>
</feature>
<gene>
    <name evidence="9" type="ORF">R9X50_00174500</name>
</gene>
<feature type="transmembrane region" description="Helical" evidence="7">
    <location>
        <begin position="203"/>
        <end position="228"/>
    </location>
</feature>
<name>A0AAQ3M002_9PEZI</name>
<accession>A0AAQ3M002</accession>
<dbReference type="EMBL" id="CP138581">
    <property type="protein sequence ID" value="WPG98943.1"/>
    <property type="molecule type" value="Genomic_DNA"/>
</dbReference>
<keyword evidence="3 7" id="KW-0812">Transmembrane</keyword>
<sequence length="484" mass="52154">MGALLSLPLLAIPSAGTLLTFAASCCGAATCSAVCSACGKCQNSIATRIAYAFILLVNSLISWLMLTDWAVKKLQGILLDYVTINCGGAECFGFAAVHRVNFALGLFHFILAITLVGVNNSRDKRAPIQNGFWGPKLIAWIGLIVVTFLIPNRFFEVWGNYVAFVGAILFLLLGLILLVDLAHTFAEYCIEKIEETDSGLWRGILIGSTLGMYLGSIAMTVIMFIFFAGGGCSMNQSAITINLILLIAISVMSIHPSVQASNPRAGLAQAATVSIYCTYLTFSAVAMEPDDNHCNPLVRATGTRTASIFIGAVVTFITCAYTTTRAATYGLALGTGKSAGYSSVSLGDDHGHDLVDTQPTSRREMRAEALRRAVESGALPASALDDSDSEDEDDSPNHKNDDEKSGTQYNYALFHIIFMLATAWIATLLTHNVGSDVTRDKGDFVPVGRTYWASWVKIVSSWVCYGIFGWTLGAPLLMPDRFDY</sequence>
<keyword evidence="8" id="KW-0732">Signal</keyword>
<evidence type="ECO:0000256" key="6">
    <source>
        <dbReference type="SAM" id="MobiDB-lite"/>
    </source>
</evidence>
<feature type="signal peptide" evidence="8">
    <location>
        <begin position="1"/>
        <end position="22"/>
    </location>
</feature>
<dbReference type="Proteomes" id="UP001303373">
    <property type="component" value="Chromosome 2"/>
</dbReference>
<dbReference type="AlphaFoldDB" id="A0AAQ3M002"/>
<dbReference type="InterPro" id="IPR005016">
    <property type="entry name" value="TDE1/TMS"/>
</dbReference>
<dbReference type="Pfam" id="PF03348">
    <property type="entry name" value="Serinc"/>
    <property type="match status" value="1"/>
</dbReference>